<evidence type="ECO:0000313" key="4">
    <source>
        <dbReference type="Proteomes" id="UP000193749"/>
    </source>
</evidence>
<dbReference type="InterPro" id="IPR008220">
    <property type="entry name" value="HAT_MetX-like"/>
</dbReference>
<feature type="active site" evidence="1">
    <location>
        <position position="308"/>
    </location>
</feature>
<feature type="domain" description="AB hydrolase-1" evidence="2">
    <location>
        <begin position="60"/>
        <end position="153"/>
    </location>
</feature>
<proteinExistence type="predicted"/>
<name>A0A1X1ETW8_PANCY</name>
<dbReference type="PANTHER" id="PTHR32268">
    <property type="entry name" value="HOMOSERINE O-ACETYLTRANSFERASE"/>
    <property type="match status" value="1"/>
</dbReference>
<sequence length="333" mass="36377">MGLCAFYRLGELPLVSGETLLDTRIGYQTLGQLNANRDNAVVIFSYYSGTHASYLPLIGAGKTLDPARWFIVLVNKLGNGVSTSPSNAVLQPGAAFPRVTLLDNLRAQEQLLFDHLGIRRIALAYGWSMGAMQAWHLAVARPQQVQSLLAVCGSARCWPNNQVFLDGVRAALCCDAQFAEGHYSTPPLRGLAAFGRVYAGWAYSAAFFREARWRDLGFDSLEALLVDWERDHQALDANDLLSALYSWYHADVGLLAGGDWRAALAQIGARCIVMPCDNDRYFTLEEAALEVAELRQGELRPLVSPYGHCAGAPARFAEASAQIDSAMQALLHA</sequence>
<accession>A0A1X1ETW8</accession>
<dbReference type="Proteomes" id="UP000193749">
    <property type="component" value="Unassembled WGS sequence"/>
</dbReference>
<dbReference type="Pfam" id="PF00561">
    <property type="entry name" value="Abhydrolase_1"/>
    <property type="match status" value="1"/>
</dbReference>
<dbReference type="PANTHER" id="PTHR32268:SF15">
    <property type="entry name" value="HOMOSERINE ACETYLTRANSFERASE FAMILY PROTEIN (AFU_ORTHOLOGUE AFUA_1G15350)"/>
    <property type="match status" value="1"/>
</dbReference>
<dbReference type="InterPro" id="IPR000073">
    <property type="entry name" value="AB_hydrolase_1"/>
</dbReference>
<feature type="active site" description="Nucleophile" evidence="1">
    <location>
        <position position="128"/>
    </location>
</feature>
<dbReference type="PIRSF" id="PIRSF000443">
    <property type="entry name" value="Homoser_Ac_trans"/>
    <property type="match status" value="1"/>
</dbReference>
<keyword evidence="3" id="KW-0808">Transferase</keyword>
<organism evidence="3 4">
    <name type="scientific">Pantoea cypripedii</name>
    <name type="common">Pectobacterium cypripedii</name>
    <name type="synonym">Erwinia cypripedii</name>
    <dbReference type="NCBI Taxonomy" id="55209"/>
    <lineage>
        <taxon>Bacteria</taxon>
        <taxon>Pseudomonadati</taxon>
        <taxon>Pseudomonadota</taxon>
        <taxon>Gammaproteobacteria</taxon>
        <taxon>Enterobacterales</taxon>
        <taxon>Erwiniaceae</taxon>
        <taxon>Pantoea</taxon>
    </lineage>
</organism>
<evidence type="ECO:0000256" key="1">
    <source>
        <dbReference type="PIRSR" id="PIRSR000443-1"/>
    </source>
</evidence>
<evidence type="ECO:0000313" key="3">
    <source>
        <dbReference type="EMBL" id="ORM93324.1"/>
    </source>
</evidence>
<dbReference type="STRING" id="55209.HA50_08175"/>
<dbReference type="Gene3D" id="3.40.50.1820">
    <property type="entry name" value="alpha/beta hydrolase"/>
    <property type="match status" value="1"/>
</dbReference>
<feature type="active site" evidence="1">
    <location>
        <position position="279"/>
    </location>
</feature>
<dbReference type="SUPFAM" id="SSF53474">
    <property type="entry name" value="alpha/beta-Hydrolases"/>
    <property type="match status" value="1"/>
</dbReference>
<dbReference type="RefSeq" id="WP_084873977.1">
    <property type="nucleotide sequence ID" value="NZ_JAGGMY010000001.1"/>
</dbReference>
<evidence type="ECO:0000259" key="2">
    <source>
        <dbReference type="Pfam" id="PF00561"/>
    </source>
</evidence>
<dbReference type="NCBIfam" id="NF005757">
    <property type="entry name" value="PRK07581.1"/>
    <property type="match status" value="1"/>
</dbReference>
<dbReference type="InterPro" id="IPR029058">
    <property type="entry name" value="AB_hydrolase_fold"/>
</dbReference>
<comment type="caution">
    <text evidence="3">The sequence shown here is derived from an EMBL/GenBank/DDBJ whole genome shotgun (WGS) entry which is preliminary data.</text>
</comment>
<dbReference type="EMBL" id="MLJI01000001">
    <property type="protein sequence ID" value="ORM93324.1"/>
    <property type="molecule type" value="Genomic_DNA"/>
</dbReference>
<dbReference type="GO" id="GO:0016747">
    <property type="term" value="F:acyltransferase activity, transferring groups other than amino-acyl groups"/>
    <property type="evidence" value="ECO:0007669"/>
    <property type="project" value="InterPro"/>
</dbReference>
<gene>
    <name evidence="3" type="ORF">HA50_08175</name>
</gene>
<keyword evidence="4" id="KW-1185">Reference proteome</keyword>
<dbReference type="AlphaFoldDB" id="A0A1X1ETW8"/>
<protein>
    <submittedName>
        <fullName evidence="3">Homoserine acetyltransferase</fullName>
    </submittedName>
</protein>
<reference evidence="3 4" key="1">
    <citation type="journal article" date="2017" name="Antonie Van Leeuwenhoek">
        <title>Phylogenomic resolution of the bacterial genus Pantoea and its relationship with Erwinia and Tatumella.</title>
        <authorList>
            <person name="Palmer M."/>
            <person name="Steenkamp E.T."/>
            <person name="Coetzee M.P."/>
            <person name="Chan W.Y."/>
            <person name="van Zyl E."/>
            <person name="De Maayer P."/>
            <person name="Coutinho T.A."/>
            <person name="Blom J."/>
            <person name="Smits T.H."/>
            <person name="Duffy B."/>
            <person name="Venter S.N."/>
        </authorList>
    </citation>
    <scope>NUCLEOTIDE SEQUENCE [LARGE SCALE GENOMIC DNA]</scope>
    <source>
        <strain evidence="3 4">LMG 2657</strain>
    </source>
</reference>
<dbReference type="OrthoDB" id="9800754at2"/>